<organism evidence="2 3">
    <name type="scientific">Papaver nudicaule</name>
    <name type="common">Iceland poppy</name>
    <dbReference type="NCBI Taxonomy" id="74823"/>
    <lineage>
        <taxon>Eukaryota</taxon>
        <taxon>Viridiplantae</taxon>
        <taxon>Streptophyta</taxon>
        <taxon>Embryophyta</taxon>
        <taxon>Tracheophyta</taxon>
        <taxon>Spermatophyta</taxon>
        <taxon>Magnoliopsida</taxon>
        <taxon>Ranunculales</taxon>
        <taxon>Papaveraceae</taxon>
        <taxon>Papaveroideae</taxon>
        <taxon>Papaver</taxon>
    </lineage>
</organism>
<dbReference type="Gene3D" id="3.60.10.10">
    <property type="entry name" value="Endonuclease/exonuclease/phosphatase"/>
    <property type="match status" value="1"/>
</dbReference>
<sequence>QYERCQTFPPNASVGNRSYSAIQSASRFRNLSFSDFASPMTNVLDIESLRVFVATWNVGGKTPHTGMNLDDFLQVEYQADIYVLG</sequence>
<dbReference type="Proteomes" id="UP001177140">
    <property type="component" value="Unassembled WGS sequence"/>
</dbReference>
<proteinExistence type="predicted"/>
<reference evidence="2" key="1">
    <citation type="submission" date="2022-03" db="EMBL/GenBank/DDBJ databases">
        <title>A functionally conserved STORR gene fusion in Papaver species that diverged 16.8 million years ago.</title>
        <authorList>
            <person name="Catania T."/>
        </authorList>
    </citation>
    <scope>NUCLEOTIDE SEQUENCE</scope>
    <source>
        <strain evidence="2">S-191538</strain>
    </source>
</reference>
<evidence type="ECO:0008006" key="4">
    <source>
        <dbReference type="Google" id="ProtNLM"/>
    </source>
</evidence>
<dbReference type="AlphaFoldDB" id="A0AA41SL37"/>
<dbReference type="InterPro" id="IPR045849">
    <property type="entry name" value="IP5P_plant"/>
</dbReference>
<comment type="caution">
    <text evidence="2">The sequence shown here is derived from an EMBL/GenBank/DDBJ whole genome shotgun (WGS) entry which is preliminary data.</text>
</comment>
<gene>
    <name evidence="2" type="ORF">MKW94_029877</name>
</gene>
<evidence type="ECO:0000313" key="3">
    <source>
        <dbReference type="Proteomes" id="UP001177140"/>
    </source>
</evidence>
<dbReference type="GO" id="GO:0004445">
    <property type="term" value="F:inositol-polyphosphate 5-phosphatase activity"/>
    <property type="evidence" value="ECO:0007669"/>
    <property type="project" value="InterPro"/>
</dbReference>
<dbReference type="EMBL" id="JAJJMA010172142">
    <property type="protein sequence ID" value="MCL7036810.1"/>
    <property type="molecule type" value="Genomic_DNA"/>
</dbReference>
<evidence type="ECO:0000256" key="1">
    <source>
        <dbReference type="ARBA" id="ARBA00022801"/>
    </source>
</evidence>
<dbReference type="GO" id="GO:0034485">
    <property type="term" value="F:phosphatidylinositol-3,4,5-trisphosphate 5-phosphatase activity"/>
    <property type="evidence" value="ECO:0007669"/>
    <property type="project" value="TreeGrafter"/>
</dbReference>
<dbReference type="GO" id="GO:0004439">
    <property type="term" value="F:phosphatidylinositol-4,5-bisphosphate 5-phosphatase activity"/>
    <property type="evidence" value="ECO:0007669"/>
    <property type="project" value="TreeGrafter"/>
</dbReference>
<feature type="non-terminal residue" evidence="2">
    <location>
        <position position="85"/>
    </location>
</feature>
<dbReference type="PANTHER" id="PTHR45666:SF20">
    <property type="entry name" value="TYPE I INOSITOL POLYPHOSPHATE 5-PHOSPHATASE 10"/>
    <property type="match status" value="1"/>
</dbReference>
<dbReference type="GO" id="GO:0046856">
    <property type="term" value="P:phosphatidylinositol dephosphorylation"/>
    <property type="evidence" value="ECO:0007669"/>
    <property type="project" value="TreeGrafter"/>
</dbReference>
<accession>A0AA41SL37</accession>
<keyword evidence="3" id="KW-1185">Reference proteome</keyword>
<evidence type="ECO:0000313" key="2">
    <source>
        <dbReference type="EMBL" id="MCL7036810.1"/>
    </source>
</evidence>
<keyword evidence="1" id="KW-0378">Hydrolase</keyword>
<name>A0AA41SL37_PAPNU</name>
<dbReference type="PANTHER" id="PTHR45666">
    <property type="entry name" value="TYPE IV INOSITOL POLYPHOSPHATE 5-PHOSPHATASE 9"/>
    <property type="match status" value="1"/>
</dbReference>
<feature type="non-terminal residue" evidence="2">
    <location>
        <position position="1"/>
    </location>
</feature>
<protein>
    <recommendedName>
        <fullName evidence="4">Inositol polyphosphate 5-phosphatase</fullName>
    </recommendedName>
</protein>
<dbReference type="InterPro" id="IPR036691">
    <property type="entry name" value="Endo/exonu/phosph_ase_sf"/>
</dbReference>